<keyword evidence="10" id="KW-0472">Membrane</keyword>
<comment type="caution">
    <text evidence="12">The sequence shown here is derived from an EMBL/GenBank/DDBJ whole genome shotgun (WGS) entry which is preliminary data.</text>
</comment>
<dbReference type="FunFam" id="1.10.760.10:FF:000004">
    <property type="entry name" value="Cytochrome c peroxidase"/>
    <property type="match status" value="1"/>
</dbReference>
<dbReference type="Pfam" id="PF03150">
    <property type="entry name" value="CCP_MauG"/>
    <property type="match status" value="1"/>
</dbReference>
<feature type="domain" description="Cytochrome c" evidence="11">
    <location>
        <begin position="225"/>
        <end position="327"/>
    </location>
</feature>
<evidence type="ECO:0000256" key="10">
    <source>
        <dbReference type="SAM" id="Phobius"/>
    </source>
</evidence>
<keyword evidence="4 9" id="KW-0349">Heme</keyword>
<evidence type="ECO:0000256" key="1">
    <source>
        <dbReference type="ARBA" id="ARBA00004196"/>
    </source>
</evidence>
<keyword evidence="13" id="KW-1185">Reference proteome</keyword>
<dbReference type="PANTHER" id="PTHR30600:SF7">
    <property type="entry name" value="CYTOCHROME C PEROXIDASE-RELATED"/>
    <property type="match status" value="1"/>
</dbReference>
<dbReference type="InterPro" id="IPR009056">
    <property type="entry name" value="Cyt_c-like_dom"/>
</dbReference>
<dbReference type="STRING" id="1141662.OOA_03029"/>
<dbReference type="InterPro" id="IPR051395">
    <property type="entry name" value="Cytochrome_c_Peroxidase/MauG"/>
</dbReference>
<dbReference type="InterPro" id="IPR004852">
    <property type="entry name" value="Di-haem_cyt_c_peroxidsae"/>
</dbReference>
<dbReference type="SMART" id="SM01235">
    <property type="entry name" value="Haem_bd"/>
    <property type="match status" value="1"/>
</dbReference>
<evidence type="ECO:0000256" key="9">
    <source>
        <dbReference type="PROSITE-ProRule" id="PRU00433"/>
    </source>
</evidence>
<comment type="subcellular location">
    <subcellularLocation>
        <location evidence="1">Cell envelope</location>
    </subcellularLocation>
</comment>
<evidence type="ECO:0000256" key="6">
    <source>
        <dbReference type="ARBA" id="ARBA00022982"/>
    </source>
</evidence>
<keyword evidence="2" id="KW-0813">Transport</keyword>
<dbReference type="FunFam" id="1.10.760.10:FF:000007">
    <property type="entry name" value="Cytochrome c peroxidase"/>
    <property type="match status" value="1"/>
</dbReference>
<dbReference type="HOGENOM" id="CLU_034652_2_0_6"/>
<dbReference type="PROSITE" id="PS51007">
    <property type="entry name" value="CYTC"/>
    <property type="match status" value="2"/>
</dbReference>
<dbReference type="eggNOG" id="COG1858">
    <property type="taxonomic scope" value="Bacteria"/>
</dbReference>
<gene>
    <name evidence="12" type="ORF">OOA_03029</name>
</gene>
<dbReference type="InterPro" id="IPR036909">
    <property type="entry name" value="Cyt_c-like_dom_sf"/>
</dbReference>
<dbReference type="AlphaFoldDB" id="K8WV41"/>
<reference evidence="12 13" key="1">
    <citation type="journal article" date="2012" name="BMC Genomics">
        <title>Comparative genomics of bacteria in the genus Providencia isolated from wild Drosophila melanogaster.</title>
        <authorList>
            <person name="Galac M.R."/>
            <person name="Lazzaro B.P."/>
        </authorList>
    </citation>
    <scope>NUCLEOTIDE SEQUENCE [LARGE SCALE GENOMIC DNA]</scope>
    <source>
        <strain evidence="12 13">DSM 19968</strain>
    </source>
</reference>
<keyword evidence="10" id="KW-1133">Transmembrane helix</keyword>
<keyword evidence="6" id="KW-0249">Electron transport</keyword>
<dbReference type="GO" id="GO:0004130">
    <property type="term" value="F:cytochrome-c peroxidase activity"/>
    <property type="evidence" value="ECO:0007669"/>
    <property type="project" value="TreeGrafter"/>
</dbReference>
<keyword evidence="7" id="KW-0560">Oxidoreductase</keyword>
<dbReference type="GO" id="GO:0046872">
    <property type="term" value="F:metal ion binding"/>
    <property type="evidence" value="ECO:0007669"/>
    <property type="project" value="UniProtKB-KW"/>
</dbReference>
<evidence type="ECO:0000256" key="8">
    <source>
        <dbReference type="ARBA" id="ARBA00023004"/>
    </source>
</evidence>
<accession>K8WV41</accession>
<dbReference type="Gene3D" id="1.10.760.10">
    <property type="entry name" value="Cytochrome c-like domain"/>
    <property type="match status" value="2"/>
</dbReference>
<dbReference type="Pfam" id="PF00034">
    <property type="entry name" value="Cytochrom_C"/>
    <property type="match status" value="1"/>
</dbReference>
<sequence>MNINNTTSYFIHYQDIAHAIMPIKNLNLLDLTAIFHKDSVMNKITRITVTAITLIVLCYLGLSGYVWYHDSQRRQKSDIQTSKVAENNQILSFFSEKGCDYCHSPSTELPAYASFPIAKQLMNYDIQLGYKSFNLEAARAALIAGEPVPQSELNKIEWVMQNQTMPPTRYVALHWAGGVSEEERIKILNWIAQQREHYYASSDTAESHRNEPVQPIPKSLPVDTKKVALGFRLYHDSRLSGDSTISCAHCHALNAGGVDGRKTSIGVGGAVGPINAPTVFNSVFNVEQFWDGRAPTLQKQAGGPPLNPIEMASKSWDEIIEKLDKDTILKQDFDVVYPEGFTGDTITDAIAEFEKTLITPDSPFDNWLRGDENALTVQQKHGYQLFKENKCATCHGGVILGGRSFEPLGLKKDFDFGELSPADIGRMNVTSEERDKLRQKVPGLRNIALTAPYFHRGDVATLDEAVKLMLRYQVGTKLPQKDVDDIVAFLESLTGVYTPYVQSAAVQ</sequence>
<evidence type="ECO:0000256" key="7">
    <source>
        <dbReference type="ARBA" id="ARBA00023002"/>
    </source>
</evidence>
<evidence type="ECO:0000256" key="3">
    <source>
        <dbReference type="ARBA" id="ARBA00022559"/>
    </source>
</evidence>
<dbReference type="GO" id="GO:0009055">
    <property type="term" value="F:electron transfer activity"/>
    <property type="evidence" value="ECO:0007669"/>
    <property type="project" value="InterPro"/>
</dbReference>
<evidence type="ECO:0000256" key="2">
    <source>
        <dbReference type="ARBA" id="ARBA00022448"/>
    </source>
</evidence>
<evidence type="ECO:0000256" key="4">
    <source>
        <dbReference type="ARBA" id="ARBA00022617"/>
    </source>
</evidence>
<dbReference type="GO" id="GO:0020037">
    <property type="term" value="F:heme binding"/>
    <property type="evidence" value="ECO:0007669"/>
    <property type="project" value="InterPro"/>
</dbReference>
<name>K8WV41_9GAMM</name>
<evidence type="ECO:0000256" key="5">
    <source>
        <dbReference type="ARBA" id="ARBA00022723"/>
    </source>
</evidence>
<dbReference type="Proteomes" id="UP000009336">
    <property type="component" value="Unassembled WGS sequence"/>
</dbReference>
<dbReference type="Pfam" id="PF14376">
    <property type="entry name" value="Haem_bd"/>
    <property type="match status" value="1"/>
</dbReference>
<dbReference type="SUPFAM" id="SSF46626">
    <property type="entry name" value="Cytochrome c"/>
    <property type="match status" value="2"/>
</dbReference>
<dbReference type="PANTHER" id="PTHR30600">
    <property type="entry name" value="CYTOCHROME C PEROXIDASE-RELATED"/>
    <property type="match status" value="1"/>
</dbReference>
<dbReference type="GO" id="GO:0030313">
    <property type="term" value="C:cell envelope"/>
    <property type="evidence" value="ECO:0007669"/>
    <property type="project" value="UniProtKB-SubCell"/>
</dbReference>
<keyword evidence="5 9" id="KW-0479">Metal-binding</keyword>
<keyword evidence="3 12" id="KW-0575">Peroxidase</keyword>
<feature type="transmembrane region" description="Helical" evidence="10">
    <location>
        <begin position="47"/>
        <end position="68"/>
    </location>
</feature>
<organism evidence="12 13">
    <name type="scientific">Providencia burhodogranariea DSM 19968</name>
    <dbReference type="NCBI Taxonomy" id="1141662"/>
    <lineage>
        <taxon>Bacteria</taxon>
        <taxon>Pseudomonadati</taxon>
        <taxon>Pseudomonadota</taxon>
        <taxon>Gammaproteobacteria</taxon>
        <taxon>Enterobacterales</taxon>
        <taxon>Morganellaceae</taxon>
        <taxon>Providencia</taxon>
    </lineage>
</organism>
<feature type="domain" description="Cytochrome c" evidence="11">
    <location>
        <begin position="377"/>
        <end position="494"/>
    </location>
</feature>
<evidence type="ECO:0000259" key="11">
    <source>
        <dbReference type="PROSITE" id="PS51007"/>
    </source>
</evidence>
<proteinExistence type="predicted"/>
<dbReference type="EMBL" id="AKKL01000012">
    <property type="protein sequence ID" value="EKT63801.1"/>
    <property type="molecule type" value="Genomic_DNA"/>
</dbReference>
<protein>
    <submittedName>
        <fullName evidence="12">Cytochrome C peroxidase</fullName>
    </submittedName>
</protein>
<dbReference type="InterPro" id="IPR025992">
    <property type="entry name" value="Haem-bd"/>
</dbReference>
<keyword evidence="8 9" id="KW-0408">Iron</keyword>
<evidence type="ECO:0000313" key="12">
    <source>
        <dbReference type="EMBL" id="EKT63801.1"/>
    </source>
</evidence>
<keyword evidence="10" id="KW-0812">Transmembrane</keyword>
<evidence type="ECO:0000313" key="13">
    <source>
        <dbReference type="Proteomes" id="UP000009336"/>
    </source>
</evidence>
<dbReference type="PATRIC" id="fig|1141662.3.peg.612"/>